<organism evidence="3 4">
    <name type="scientific">Hibiscus sabdariffa</name>
    <name type="common">roselle</name>
    <dbReference type="NCBI Taxonomy" id="183260"/>
    <lineage>
        <taxon>Eukaryota</taxon>
        <taxon>Viridiplantae</taxon>
        <taxon>Streptophyta</taxon>
        <taxon>Embryophyta</taxon>
        <taxon>Tracheophyta</taxon>
        <taxon>Spermatophyta</taxon>
        <taxon>Magnoliopsida</taxon>
        <taxon>eudicotyledons</taxon>
        <taxon>Gunneridae</taxon>
        <taxon>Pentapetalae</taxon>
        <taxon>rosids</taxon>
        <taxon>malvids</taxon>
        <taxon>Malvales</taxon>
        <taxon>Malvaceae</taxon>
        <taxon>Malvoideae</taxon>
        <taxon>Hibiscus</taxon>
    </lineage>
</organism>
<dbReference type="EMBL" id="JBBPBM010000001">
    <property type="protein sequence ID" value="KAK8600165.1"/>
    <property type="molecule type" value="Genomic_DNA"/>
</dbReference>
<keyword evidence="1" id="KW-0175">Coiled coil</keyword>
<proteinExistence type="predicted"/>
<keyword evidence="4" id="KW-1185">Reference proteome</keyword>
<evidence type="ECO:0000256" key="1">
    <source>
        <dbReference type="SAM" id="Coils"/>
    </source>
</evidence>
<gene>
    <name evidence="3" type="ORF">V6N12_050023</name>
</gene>
<comment type="caution">
    <text evidence="3">The sequence shown here is derived from an EMBL/GenBank/DDBJ whole genome shotgun (WGS) entry which is preliminary data.</text>
</comment>
<dbReference type="Proteomes" id="UP001472677">
    <property type="component" value="Unassembled WGS sequence"/>
</dbReference>
<protein>
    <submittedName>
        <fullName evidence="3">Uncharacterized protein</fullName>
    </submittedName>
</protein>
<evidence type="ECO:0000313" key="3">
    <source>
        <dbReference type="EMBL" id="KAK8600165.1"/>
    </source>
</evidence>
<dbReference type="PANTHER" id="PTHR33701:SF2">
    <property type="entry name" value="TRANSMEMBRANE PROTEIN"/>
    <property type="match status" value="1"/>
</dbReference>
<reference evidence="3 4" key="1">
    <citation type="journal article" date="2024" name="G3 (Bethesda)">
        <title>Genome assembly of Hibiscus sabdariffa L. provides insights into metabolisms of medicinal natural products.</title>
        <authorList>
            <person name="Kim T."/>
        </authorList>
    </citation>
    <scope>NUCLEOTIDE SEQUENCE [LARGE SCALE GENOMIC DNA]</scope>
    <source>
        <strain evidence="3">TK-2024</strain>
        <tissue evidence="3">Old leaves</tissue>
    </source>
</reference>
<dbReference type="PANTHER" id="PTHR33701">
    <property type="entry name" value="TRANSMEMBRANE PROTEIN"/>
    <property type="match status" value="1"/>
</dbReference>
<evidence type="ECO:0000256" key="2">
    <source>
        <dbReference type="SAM" id="MobiDB-lite"/>
    </source>
</evidence>
<accession>A0ABR2GBR7</accession>
<evidence type="ECO:0000313" key="4">
    <source>
        <dbReference type="Proteomes" id="UP001472677"/>
    </source>
</evidence>
<feature type="compositionally biased region" description="Low complexity" evidence="2">
    <location>
        <begin position="123"/>
        <end position="144"/>
    </location>
</feature>
<feature type="region of interest" description="Disordered" evidence="2">
    <location>
        <begin position="123"/>
        <end position="179"/>
    </location>
</feature>
<feature type="compositionally biased region" description="Basic and acidic residues" evidence="2">
    <location>
        <begin position="148"/>
        <end position="160"/>
    </location>
</feature>
<sequence length="261" mass="29424">MHGIWLVSDRMSGREGILTYCVVKFDDFWTIAYCAAILVQSGFMMESEEGLKTVECLRGRLLAERQASHNAKQDAEVMGHKLMELEKELKEETKLRNKAERRLNLLRKKLESLELLPALEENASDTTTSIKSSEISFSKENSISPETTKSDTKDVSHEKSSVISSSGHQVPKVDDISSSSLKASRMEMDNVRNENYEDGGDDDYVDNSLALVPLFLPETKLAPEIKMVGKSIGEILETLRHARERIQSSMERRQMIRVGPS</sequence>
<name>A0ABR2GBR7_9ROSI</name>
<feature type="coiled-coil region" evidence="1">
    <location>
        <begin position="75"/>
        <end position="116"/>
    </location>
</feature>